<keyword evidence="1" id="KW-0479">Metal-binding</keyword>
<evidence type="ECO:0000256" key="1">
    <source>
        <dbReference type="PROSITE-ProRule" id="PRU00042"/>
    </source>
</evidence>
<dbReference type="GO" id="GO:0008270">
    <property type="term" value="F:zinc ion binding"/>
    <property type="evidence" value="ECO:0007669"/>
    <property type="project" value="UniProtKB-KW"/>
</dbReference>
<sequence>MVVNLERHREDSPRHHICPTCSFDTESCPELVQHYRDTLCKYVCEGCRDGNGGGYESPEERERHWKLDYVCPTCHKHHQNANSLYQHKLVHLPLEHECFCCTRTFSTIPGMLIHLESGACSSGVSIASVNRQAAKCYQWNWWINDEVFREETMLNREDIKEFFGDDALPFYCSKYHTDFPKLSSLFQHIESPACEQTMADFPIGKLVRWLGNGEWDFD</sequence>
<proteinExistence type="predicted"/>
<keyword evidence="1" id="KW-0862">Zinc</keyword>
<dbReference type="Proteomes" id="UP000799772">
    <property type="component" value="Unassembled WGS sequence"/>
</dbReference>
<keyword evidence="4" id="KW-1185">Reference proteome</keyword>
<gene>
    <name evidence="3" type="ORF">NA57DRAFT_49675</name>
</gene>
<evidence type="ECO:0000259" key="2">
    <source>
        <dbReference type="PROSITE" id="PS50157"/>
    </source>
</evidence>
<protein>
    <recommendedName>
        <fullName evidence="2">C2H2-type domain-containing protein</fullName>
    </recommendedName>
</protein>
<evidence type="ECO:0000313" key="4">
    <source>
        <dbReference type="Proteomes" id="UP000799772"/>
    </source>
</evidence>
<comment type="caution">
    <text evidence="3">The sequence shown here is derived from an EMBL/GenBank/DDBJ whole genome shotgun (WGS) entry which is preliminary data.</text>
</comment>
<evidence type="ECO:0000313" key="3">
    <source>
        <dbReference type="EMBL" id="KAF2092823.1"/>
    </source>
</evidence>
<feature type="domain" description="C2H2-type" evidence="2">
    <location>
        <begin position="69"/>
        <end position="91"/>
    </location>
</feature>
<dbReference type="EMBL" id="ML978142">
    <property type="protein sequence ID" value="KAF2092823.1"/>
    <property type="molecule type" value="Genomic_DNA"/>
</dbReference>
<organism evidence="3 4">
    <name type="scientific">Rhizodiscina lignyota</name>
    <dbReference type="NCBI Taxonomy" id="1504668"/>
    <lineage>
        <taxon>Eukaryota</taxon>
        <taxon>Fungi</taxon>
        <taxon>Dikarya</taxon>
        <taxon>Ascomycota</taxon>
        <taxon>Pezizomycotina</taxon>
        <taxon>Dothideomycetes</taxon>
        <taxon>Pleosporomycetidae</taxon>
        <taxon>Aulographales</taxon>
        <taxon>Rhizodiscinaceae</taxon>
        <taxon>Rhizodiscina</taxon>
    </lineage>
</organism>
<dbReference type="AlphaFoldDB" id="A0A9P4I3I2"/>
<keyword evidence="1" id="KW-0863">Zinc-finger</keyword>
<reference evidence="3" key="1">
    <citation type="journal article" date="2020" name="Stud. Mycol.">
        <title>101 Dothideomycetes genomes: a test case for predicting lifestyles and emergence of pathogens.</title>
        <authorList>
            <person name="Haridas S."/>
            <person name="Albert R."/>
            <person name="Binder M."/>
            <person name="Bloem J."/>
            <person name="Labutti K."/>
            <person name="Salamov A."/>
            <person name="Andreopoulos B."/>
            <person name="Baker S."/>
            <person name="Barry K."/>
            <person name="Bills G."/>
            <person name="Bluhm B."/>
            <person name="Cannon C."/>
            <person name="Castanera R."/>
            <person name="Culley D."/>
            <person name="Daum C."/>
            <person name="Ezra D."/>
            <person name="Gonzalez J."/>
            <person name="Henrissat B."/>
            <person name="Kuo A."/>
            <person name="Liang C."/>
            <person name="Lipzen A."/>
            <person name="Lutzoni F."/>
            <person name="Magnuson J."/>
            <person name="Mondo S."/>
            <person name="Nolan M."/>
            <person name="Ohm R."/>
            <person name="Pangilinan J."/>
            <person name="Park H.-J."/>
            <person name="Ramirez L."/>
            <person name="Alfaro M."/>
            <person name="Sun H."/>
            <person name="Tritt A."/>
            <person name="Yoshinaga Y."/>
            <person name="Zwiers L.-H."/>
            <person name="Turgeon B."/>
            <person name="Goodwin S."/>
            <person name="Spatafora J."/>
            <person name="Crous P."/>
            <person name="Grigoriev I."/>
        </authorList>
    </citation>
    <scope>NUCLEOTIDE SEQUENCE</scope>
    <source>
        <strain evidence="3">CBS 133067</strain>
    </source>
</reference>
<dbReference type="PROSITE" id="PS50157">
    <property type="entry name" value="ZINC_FINGER_C2H2_2"/>
    <property type="match status" value="1"/>
</dbReference>
<dbReference type="InterPro" id="IPR013087">
    <property type="entry name" value="Znf_C2H2_type"/>
</dbReference>
<dbReference type="OrthoDB" id="6105938at2759"/>
<name>A0A9P4I3I2_9PEZI</name>
<accession>A0A9P4I3I2</accession>